<sequence length="557" mass="60254">MTNAYRSLATTLAWGGTLLLPLASFAQSGNGLLQGAQLHGDFQTDVQTYKADPAIGAPDVPERLRSNTFANLILTAGKFTAGARYEAYLPQLQGFDPRYRGQGVPYRFASYDAGRIAVTVGNFYEQFGSGLIFRAYEERNLGIDNSIDGLRVRAQPVPGVRLTGVIGKQRRFFEQSPATVRGIDAELSLNELLPGLDSAATRLTVGGSFVSKFQADDDPALVLPENVGAGAARISLSNGGFNLNAEYARKANDPSAANGFIYRAGESLLVTATYARNGFGLVLGAKRVDNMDFRTDRTAASNVSVLNFLPALTKQHTYMLAASIYPYATQPLGEMSGQVELTYHVPSGSWGGTYGTDIAINFAAVNAIDKQAAPDRNTNSSSGYESGFFRVGGPVYFRDFNVELHRRFNKKWKANAMYAHFVYNKDVVEGLGQGAYGIISSDLGVLDVTYKVSAKHSLRSEVQGLFTKRDQGSWAMALLEYTYSPHFFATVYDQYNYGNPNPAQQIHYITGQVGYIGGTTRVAVGYGRQRAGIVCVGGVCRFVPASNGATLSITSSF</sequence>
<dbReference type="Pfam" id="PF19494">
    <property type="entry name" value="DUF6029"/>
    <property type="match status" value="1"/>
</dbReference>
<evidence type="ECO:0008006" key="4">
    <source>
        <dbReference type="Google" id="ProtNLM"/>
    </source>
</evidence>
<name>A0ABP8I2J3_9BACT</name>
<dbReference type="InterPro" id="IPR046070">
    <property type="entry name" value="DUF6029"/>
</dbReference>
<comment type="caution">
    <text evidence="2">The sequence shown here is derived from an EMBL/GenBank/DDBJ whole genome shotgun (WGS) entry which is preliminary data.</text>
</comment>
<proteinExistence type="predicted"/>
<keyword evidence="1" id="KW-0732">Signal</keyword>
<feature type="chain" id="PRO_5045670488" description="DUF5723 domain-containing protein" evidence="1">
    <location>
        <begin position="27"/>
        <end position="557"/>
    </location>
</feature>
<gene>
    <name evidence="2" type="ORF">GCM10023185_07280</name>
</gene>
<protein>
    <recommendedName>
        <fullName evidence="4">DUF5723 domain-containing protein</fullName>
    </recommendedName>
</protein>
<reference evidence="3" key="1">
    <citation type="journal article" date="2019" name="Int. J. Syst. Evol. Microbiol.">
        <title>The Global Catalogue of Microorganisms (GCM) 10K type strain sequencing project: providing services to taxonomists for standard genome sequencing and annotation.</title>
        <authorList>
            <consortium name="The Broad Institute Genomics Platform"/>
            <consortium name="The Broad Institute Genome Sequencing Center for Infectious Disease"/>
            <person name="Wu L."/>
            <person name="Ma J."/>
        </authorList>
    </citation>
    <scope>NUCLEOTIDE SEQUENCE [LARGE SCALE GENOMIC DNA]</scope>
    <source>
        <strain evidence="3">JCM 17923</strain>
    </source>
</reference>
<dbReference type="RefSeq" id="WP_345233919.1">
    <property type="nucleotide sequence ID" value="NZ_BAABGZ010000010.1"/>
</dbReference>
<dbReference type="Proteomes" id="UP001501153">
    <property type="component" value="Unassembled WGS sequence"/>
</dbReference>
<dbReference type="EMBL" id="BAABGZ010000010">
    <property type="protein sequence ID" value="GAA4350024.1"/>
    <property type="molecule type" value="Genomic_DNA"/>
</dbReference>
<organism evidence="2 3">
    <name type="scientific">Hymenobacter saemangeumensis</name>
    <dbReference type="NCBI Taxonomy" id="1084522"/>
    <lineage>
        <taxon>Bacteria</taxon>
        <taxon>Pseudomonadati</taxon>
        <taxon>Bacteroidota</taxon>
        <taxon>Cytophagia</taxon>
        <taxon>Cytophagales</taxon>
        <taxon>Hymenobacteraceae</taxon>
        <taxon>Hymenobacter</taxon>
    </lineage>
</organism>
<feature type="signal peptide" evidence="1">
    <location>
        <begin position="1"/>
        <end position="26"/>
    </location>
</feature>
<evidence type="ECO:0000313" key="3">
    <source>
        <dbReference type="Proteomes" id="UP001501153"/>
    </source>
</evidence>
<accession>A0ABP8I2J3</accession>
<evidence type="ECO:0000256" key="1">
    <source>
        <dbReference type="SAM" id="SignalP"/>
    </source>
</evidence>
<evidence type="ECO:0000313" key="2">
    <source>
        <dbReference type="EMBL" id="GAA4350024.1"/>
    </source>
</evidence>
<keyword evidence="3" id="KW-1185">Reference proteome</keyword>